<dbReference type="InterPro" id="IPR019956">
    <property type="entry name" value="Ubiquitin_dom"/>
</dbReference>
<evidence type="ECO:0000313" key="2">
    <source>
        <dbReference type="Proteomes" id="UP000694871"/>
    </source>
</evidence>
<gene>
    <name evidence="3" type="primary">LOC107122108</name>
</gene>
<dbReference type="Gene3D" id="3.10.20.90">
    <property type="entry name" value="Phosphatidylinositol 3-kinase Catalytic Subunit, Chain A, domain 1"/>
    <property type="match status" value="2"/>
</dbReference>
<dbReference type="InterPro" id="IPR029071">
    <property type="entry name" value="Ubiquitin-like_domsf"/>
</dbReference>
<dbReference type="PROSITE" id="PS50053">
    <property type="entry name" value="UBIQUITIN_2"/>
    <property type="match status" value="2"/>
</dbReference>
<keyword evidence="2" id="KW-1185">Reference proteome</keyword>
<feature type="domain" description="Ubiquitin-like" evidence="1">
    <location>
        <begin position="198"/>
        <end position="273"/>
    </location>
</feature>
<feature type="domain" description="Ubiquitin-like" evidence="1">
    <location>
        <begin position="119"/>
        <end position="197"/>
    </location>
</feature>
<dbReference type="PRINTS" id="PR00348">
    <property type="entry name" value="UBIQUITIN"/>
</dbReference>
<accession>A0ABM1L3T8</accession>
<dbReference type="SUPFAM" id="SSF81631">
    <property type="entry name" value="PAP/OAS1 substrate-binding domain"/>
    <property type="match status" value="1"/>
</dbReference>
<sequence length="290" mass="33207">MAEGFRTVLWLLQQYKQLCIFWTVNYDLQNPTLKQYLMSQLRKPRPLILDPADPTGPLGEGSRWDLLAQEAEHCSRQKCCTNYSVLHWDVPLQVSWEEETFPVSYPMTPAGPASQRLALCLNVKLLTGAMHSLNITASRTIWDLKVQIAQKSGVPPYQQKLAWQSNTHLDLRDGALLSEFGLKSGDTIMMVVKNEESITIFLRNDKGRTSTYMVMPSDKVDHFKTRVQQQENIQAEQFWLTYDGKSLENSHKLSDYNIAPHSTIYLNLRLRGGWIGQDGLLSFSQCFSDF</sequence>
<proteinExistence type="predicted"/>
<dbReference type="Gene3D" id="1.10.1410.20">
    <property type="entry name" value="2'-5'-oligoadenylate synthetase 1, domain 2"/>
    <property type="match status" value="1"/>
</dbReference>
<dbReference type="GeneID" id="107122108"/>
<dbReference type="InterPro" id="IPR000626">
    <property type="entry name" value="Ubiquitin-like_dom"/>
</dbReference>
<protein>
    <submittedName>
        <fullName evidence="3">Ubiquitin-like protein ISG15</fullName>
    </submittedName>
</protein>
<dbReference type="PANTHER" id="PTHR11258:SF7">
    <property type="entry name" value="2'-5'-OLIGOADENYLATE SYNTHASE-LIKE PROTEIN 2"/>
    <property type="match status" value="1"/>
</dbReference>
<dbReference type="Proteomes" id="UP000694871">
    <property type="component" value="Unplaced"/>
</dbReference>
<reference evidence="3" key="1">
    <citation type="submission" date="2025-08" db="UniProtKB">
        <authorList>
            <consortium name="RefSeq"/>
        </authorList>
    </citation>
    <scope>IDENTIFICATION</scope>
</reference>
<dbReference type="SUPFAM" id="SSF54236">
    <property type="entry name" value="Ubiquitin-like"/>
    <property type="match status" value="2"/>
</dbReference>
<organism evidence="2 3">
    <name type="scientific">Gekko japonicus</name>
    <name type="common">Schlegel's Japanese gecko</name>
    <dbReference type="NCBI Taxonomy" id="146911"/>
    <lineage>
        <taxon>Eukaryota</taxon>
        <taxon>Metazoa</taxon>
        <taxon>Chordata</taxon>
        <taxon>Craniata</taxon>
        <taxon>Vertebrata</taxon>
        <taxon>Euteleostomi</taxon>
        <taxon>Lepidosauria</taxon>
        <taxon>Squamata</taxon>
        <taxon>Bifurcata</taxon>
        <taxon>Gekkota</taxon>
        <taxon>Gekkonidae</taxon>
        <taxon>Gekkoninae</taxon>
        <taxon>Gekko</taxon>
    </lineage>
</organism>
<name>A0ABM1L3T8_GEKJA</name>
<dbReference type="RefSeq" id="XP_015280625.1">
    <property type="nucleotide sequence ID" value="XM_015425139.1"/>
</dbReference>
<dbReference type="InterPro" id="IPR018952">
    <property type="entry name" value="2-5-oligoAdlate_synth_1_dom2/C"/>
</dbReference>
<evidence type="ECO:0000259" key="1">
    <source>
        <dbReference type="PROSITE" id="PS50053"/>
    </source>
</evidence>
<evidence type="ECO:0000313" key="3">
    <source>
        <dbReference type="RefSeq" id="XP_015280625.1"/>
    </source>
</evidence>
<dbReference type="SMART" id="SM00213">
    <property type="entry name" value="UBQ"/>
    <property type="match status" value="2"/>
</dbReference>
<dbReference type="PANTHER" id="PTHR11258">
    <property type="entry name" value="2-5 OLIGOADENYLATE SYNTHETASE"/>
    <property type="match status" value="1"/>
</dbReference>
<dbReference type="Pfam" id="PF00240">
    <property type="entry name" value="ubiquitin"/>
    <property type="match status" value="2"/>
</dbReference>
<dbReference type="Pfam" id="PF10421">
    <property type="entry name" value="OAS1_C"/>
    <property type="match status" value="1"/>
</dbReference>